<keyword evidence="1 3" id="KW-0808">Transferase</keyword>
<comment type="caution">
    <text evidence="3">The sequence shown here is derived from an EMBL/GenBank/DDBJ whole genome shotgun (WGS) entry which is preliminary data.</text>
</comment>
<dbReference type="Gene3D" id="3.40.50.620">
    <property type="entry name" value="HUPs"/>
    <property type="match status" value="1"/>
</dbReference>
<dbReference type="EC" id="2.8.1.-" evidence="3"/>
<name>A0A645FA15_9ZZZZ</name>
<evidence type="ECO:0000259" key="2">
    <source>
        <dbReference type="Pfam" id="PF01171"/>
    </source>
</evidence>
<dbReference type="SUPFAM" id="SSF52402">
    <property type="entry name" value="Adenine nucleotide alpha hydrolases-like"/>
    <property type="match status" value="1"/>
</dbReference>
<dbReference type="GO" id="GO:0016740">
    <property type="term" value="F:transferase activity"/>
    <property type="evidence" value="ECO:0007669"/>
    <property type="project" value="UniProtKB-KW"/>
</dbReference>
<dbReference type="PANTHER" id="PTHR43686">
    <property type="entry name" value="SULFURTRANSFERASE-RELATED"/>
    <property type="match status" value="1"/>
</dbReference>
<organism evidence="3">
    <name type="scientific">bioreactor metagenome</name>
    <dbReference type="NCBI Taxonomy" id="1076179"/>
    <lineage>
        <taxon>unclassified sequences</taxon>
        <taxon>metagenomes</taxon>
        <taxon>ecological metagenomes</taxon>
    </lineage>
</organism>
<gene>
    <name evidence="3" type="primary">ttcA_28</name>
    <name evidence="3" type="ORF">SDC9_156694</name>
</gene>
<reference evidence="3" key="1">
    <citation type="submission" date="2019-08" db="EMBL/GenBank/DDBJ databases">
        <authorList>
            <person name="Kucharzyk K."/>
            <person name="Murdoch R.W."/>
            <person name="Higgins S."/>
            <person name="Loffler F."/>
        </authorList>
    </citation>
    <scope>NUCLEOTIDE SEQUENCE</scope>
</reference>
<dbReference type="InterPro" id="IPR035107">
    <property type="entry name" value="tRNA_thiolation_TtcA_Ctu1"/>
</dbReference>
<evidence type="ECO:0000256" key="1">
    <source>
        <dbReference type="ARBA" id="ARBA00022679"/>
    </source>
</evidence>
<dbReference type="EMBL" id="VSSQ01055513">
    <property type="protein sequence ID" value="MPN09404.1"/>
    <property type="molecule type" value="Genomic_DNA"/>
</dbReference>
<proteinExistence type="predicted"/>
<dbReference type="PANTHER" id="PTHR43686:SF1">
    <property type="entry name" value="AMINOTRAN_5 DOMAIN-CONTAINING PROTEIN"/>
    <property type="match status" value="1"/>
</dbReference>
<feature type="domain" description="tRNA(Ile)-lysidine/2-thiocytidine synthase N-terminal" evidence="2">
    <location>
        <begin position="8"/>
        <end position="130"/>
    </location>
</feature>
<evidence type="ECO:0000313" key="3">
    <source>
        <dbReference type="EMBL" id="MPN09404.1"/>
    </source>
</evidence>
<dbReference type="GO" id="GO:0008033">
    <property type="term" value="P:tRNA processing"/>
    <property type="evidence" value="ECO:0007669"/>
    <property type="project" value="InterPro"/>
</dbReference>
<dbReference type="Pfam" id="PF01171">
    <property type="entry name" value="ATP_bind_3"/>
    <property type="match status" value="1"/>
</dbReference>
<dbReference type="AlphaFoldDB" id="A0A645FA15"/>
<accession>A0A645FA15</accession>
<sequence length="191" mass="21797">MFDLGLKQQDVSKIQAYAERIGIDFEVVYTDIGKVVFEYREERSPCALCAKLRRGALNTYAVEHGCNKVALGHNRDDVIQTFFMSMLYEGRINTFAPVTYLSRRDVTVIRPLIFLPEKHALSIARAHELPILPANCDIAGHTKREEAKQLVKHLSGLVPDFEEKFMHALSTTETYGLWDRMRLKGDESHKG</sequence>
<dbReference type="InterPro" id="IPR011063">
    <property type="entry name" value="TilS/TtcA_N"/>
</dbReference>
<dbReference type="PIRSF" id="PIRSF004976">
    <property type="entry name" value="ATPase_YdaO"/>
    <property type="match status" value="1"/>
</dbReference>
<protein>
    <submittedName>
        <fullName evidence="3">tRNA-cytidine(32) 2-sulfurtransferase</fullName>
        <ecNumber evidence="3">2.8.1.-</ecNumber>
    </submittedName>
</protein>
<dbReference type="InterPro" id="IPR014729">
    <property type="entry name" value="Rossmann-like_a/b/a_fold"/>
</dbReference>